<name>A0A9P6BVX4_9AGAR</name>
<dbReference type="EMBL" id="MU152002">
    <property type="protein sequence ID" value="KAF9441232.1"/>
    <property type="molecule type" value="Genomic_DNA"/>
</dbReference>
<proteinExistence type="predicted"/>
<evidence type="ECO:0000313" key="2">
    <source>
        <dbReference type="Proteomes" id="UP000807342"/>
    </source>
</evidence>
<reference evidence="1" key="1">
    <citation type="submission" date="2020-11" db="EMBL/GenBank/DDBJ databases">
        <authorList>
            <consortium name="DOE Joint Genome Institute"/>
            <person name="Ahrendt S."/>
            <person name="Riley R."/>
            <person name="Andreopoulos W."/>
            <person name="Labutti K."/>
            <person name="Pangilinan J."/>
            <person name="Ruiz-Duenas F.J."/>
            <person name="Barrasa J.M."/>
            <person name="Sanchez-Garcia M."/>
            <person name="Camarero S."/>
            <person name="Miyauchi S."/>
            <person name="Serrano A."/>
            <person name="Linde D."/>
            <person name="Babiker R."/>
            <person name="Drula E."/>
            <person name="Ayuso-Fernandez I."/>
            <person name="Pacheco R."/>
            <person name="Padilla G."/>
            <person name="Ferreira P."/>
            <person name="Barriuso J."/>
            <person name="Kellner H."/>
            <person name="Castanera R."/>
            <person name="Alfaro M."/>
            <person name="Ramirez L."/>
            <person name="Pisabarro A.G."/>
            <person name="Kuo A."/>
            <person name="Tritt A."/>
            <person name="Lipzen A."/>
            <person name="He G."/>
            <person name="Yan M."/>
            <person name="Ng V."/>
            <person name="Cullen D."/>
            <person name="Martin F."/>
            <person name="Rosso M.-N."/>
            <person name="Henrissat B."/>
            <person name="Hibbett D."/>
            <person name="Martinez A.T."/>
            <person name="Grigoriev I.V."/>
        </authorList>
    </citation>
    <scope>NUCLEOTIDE SEQUENCE</scope>
    <source>
        <strain evidence="1">MF-IS2</strain>
    </source>
</reference>
<gene>
    <name evidence="1" type="ORF">P691DRAFT_684645</name>
</gene>
<keyword evidence="2" id="KW-1185">Reference proteome</keyword>
<accession>A0A9P6BVX4</accession>
<dbReference type="Proteomes" id="UP000807342">
    <property type="component" value="Unassembled WGS sequence"/>
</dbReference>
<comment type="caution">
    <text evidence="1">The sequence shown here is derived from an EMBL/GenBank/DDBJ whole genome shotgun (WGS) entry which is preliminary data.</text>
</comment>
<dbReference type="AlphaFoldDB" id="A0A9P6BVX4"/>
<protein>
    <submittedName>
        <fullName evidence="1">Uncharacterized protein</fullName>
    </submittedName>
</protein>
<evidence type="ECO:0000313" key="1">
    <source>
        <dbReference type="EMBL" id="KAF9441232.1"/>
    </source>
</evidence>
<dbReference type="OrthoDB" id="3252968at2759"/>
<sequence length="103" mass="11933">MPLSFMDDYRHDNFEVVRKVDLFGGYEELRHKNPTLIAACTRFFRKSVTPNNHEEFDALMELEQKVMGDGTSGTAYPVYEHEGRKWVLLSVPESHYHMTGLPA</sequence>
<organism evidence="1 2">
    <name type="scientific">Macrolepiota fuliginosa MF-IS2</name>
    <dbReference type="NCBI Taxonomy" id="1400762"/>
    <lineage>
        <taxon>Eukaryota</taxon>
        <taxon>Fungi</taxon>
        <taxon>Dikarya</taxon>
        <taxon>Basidiomycota</taxon>
        <taxon>Agaricomycotina</taxon>
        <taxon>Agaricomycetes</taxon>
        <taxon>Agaricomycetidae</taxon>
        <taxon>Agaricales</taxon>
        <taxon>Agaricineae</taxon>
        <taxon>Agaricaceae</taxon>
        <taxon>Macrolepiota</taxon>
    </lineage>
</organism>